<feature type="domain" description="Glycosyl transferase family 1" evidence="1">
    <location>
        <begin position="19"/>
        <end position="178"/>
    </location>
</feature>
<dbReference type="Gene3D" id="3.40.50.2000">
    <property type="entry name" value="Glycogen Phosphorylase B"/>
    <property type="match status" value="1"/>
</dbReference>
<comment type="caution">
    <text evidence="2">The sequence shown here is derived from an EMBL/GenBank/DDBJ whole genome shotgun (WGS) entry which is preliminary data.</text>
</comment>
<organism evidence="2">
    <name type="scientific">marine sediment metagenome</name>
    <dbReference type="NCBI Taxonomy" id="412755"/>
    <lineage>
        <taxon>unclassified sequences</taxon>
        <taxon>metagenomes</taxon>
        <taxon>ecological metagenomes</taxon>
    </lineage>
</organism>
<accession>X1NRN6</accession>
<dbReference type="PANTHER" id="PTHR45947">
    <property type="entry name" value="SULFOQUINOVOSYL TRANSFERASE SQD2"/>
    <property type="match status" value="1"/>
</dbReference>
<evidence type="ECO:0000313" key="2">
    <source>
        <dbReference type="EMBL" id="GAI46263.1"/>
    </source>
</evidence>
<dbReference type="SUPFAM" id="SSF53756">
    <property type="entry name" value="UDP-Glycosyltransferase/glycogen phosphorylase"/>
    <property type="match status" value="1"/>
</dbReference>
<name>X1NRN6_9ZZZZ</name>
<dbReference type="AlphaFoldDB" id="X1NRN6"/>
<dbReference type="GO" id="GO:0016757">
    <property type="term" value="F:glycosyltransferase activity"/>
    <property type="evidence" value="ECO:0007669"/>
    <property type="project" value="InterPro"/>
</dbReference>
<proteinExistence type="predicted"/>
<dbReference type="Pfam" id="PF00534">
    <property type="entry name" value="Glycos_transf_1"/>
    <property type="match status" value="1"/>
</dbReference>
<dbReference type="PANTHER" id="PTHR45947:SF14">
    <property type="entry name" value="SLL1723 PROTEIN"/>
    <property type="match status" value="1"/>
</dbReference>
<protein>
    <recommendedName>
        <fullName evidence="1">Glycosyl transferase family 1 domain-containing protein</fullName>
    </recommendedName>
</protein>
<gene>
    <name evidence="2" type="ORF">S06H3_43576</name>
</gene>
<dbReference type="EMBL" id="BARV01027038">
    <property type="protein sequence ID" value="GAI46263.1"/>
    <property type="molecule type" value="Genomic_DNA"/>
</dbReference>
<feature type="non-terminal residue" evidence="2">
    <location>
        <position position="1"/>
    </location>
</feature>
<sequence length="188" mass="21568">TKLFYIPNGVDINKFKPKKSAMKQFNNEAMNILSVARLEKQKNLDSLIKAVALLKSKDKISLLFIGSGSLRVQLIKLAKDLRVNLKIIDRVSHDRIVKYYQRADIFCLLSFLEGQPKALLEAMACGLSCLIGKYVGSEEFKKEVLITGFKTKEIAHNLERLTKDINLRKNLTRNARKRIEKSRNKLLY</sequence>
<dbReference type="InterPro" id="IPR050194">
    <property type="entry name" value="Glycosyltransferase_grp1"/>
</dbReference>
<dbReference type="InterPro" id="IPR001296">
    <property type="entry name" value="Glyco_trans_1"/>
</dbReference>
<evidence type="ECO:0000259" key="1">
    <source>
        <dbReference type="Pfam" id="PF00534"/>
    </source>
</evidence>
<reference evidence="2" key="1">
    <citation type="journal article" date="2014" name="Front. Microbiol.">
        <title>High frequency of phylogenetically diverse reductive dehalogenase-homologous genes in deep subseafloor sedimentary metagenomes.</title>
        <authorList>
            <person name="Kawai M."/>
            <person name="Futagami T."/>
            <person name="Toyoda A."/>
            <person name="Takaki Y."/>
            <person name="Nishi S."/>
            <person name="Hori S."/>
            <person name="Arai W."/>
            <person name="Tsubouchi T."/>
            <person name="Morono Y."/>
            <person name="Uchiyama I."/>
            <person name="Ito T."/>
            <person name="Fujiyama A."/>
            <person name="Inagaki F."/>
            <person name="Takami H."/>
        </authorList>
    </citation>
    <scope>NUCLEOTIDE SEQUENCE</scope>
    <source>
        <strain evidence="2">Expedition CK06-06</strain>
    </source>
</reference>
<dbReference type="CDD" id="cd03801">
    <property type="entry name" value="GT4_PimA-like"/>
    <property type="match status" value="1"/>
</dbReference>